<dbReference type="EMBL" id="CP053708">
    <property type="protein sequence ID" value="QKE91652.1"/>
    <property type="molecule type" value="Genomic_DNA"/>
</dbReference>
<dbReference type="SMART" id="SM00267">
    <property type="entry name" value="GGDEF"/>
    <property type="match status" value="1"/>
</dbReference>
<dbReference type="CDD" id="cd01949">
    <property type="entry name" value="GGDEF"/>
    <property type="match status" value="1"/>
</dbReference>
<keyword evidence="4" id="KW-0812">Transmembrane</keyword>
<evidence type="ECO:0000259" key="5">
    <source>
        <dbReference type="PROSITE" id="PS50887"/>
    </source>
</evidence>
<dbReference type="Gene3D" id="3.30.70.270">
    <property type="match status" value="1"/>
</dbReference>
<feature type="transmembrane region" description="Helical" evidence="4">
    <location>
        <begin position="21"/>
        <end position="40"/>
    </location>
</feature>
<evidence type="ECO:0000256" key="3">
    <source>
        <dbReference type="SAM" id="MobiDB-lite"/>
    </source>
</evidence>
<dbReference type="Gene3D" id="2.60.40.10">
    <property type="entry name" value="Immunoglobulins"/>
    <property type="match status" value="1"/>
</dbReference>
<keyword evidence="4" id="KW-0472">Membrane</keyword>
<dbReference type="RefSeq" id="WP_171835271.1">
    <property type="nucleotide sequence ID" value="NZ_CP053708.1"/>
</dbReference>
<gene>
    <name evidence="6" type="ORF">HN018_17890</name>
</gene>
<protein>
    <recommendedName>
        <fullName evidence="1">diguanylate cyclase</fullName>
        <ecNumber evidence="1">2.7.7.65</ecNumber>
    </recommendedName>
</protein>
<reference evidence="6 7" key="1">
    <citation type="journal article" date="2014" name="World J. Microbiol. Biotechnol.">
        <title>Biodiversity and physiological characteristics of Antarctic and Arctic lichens-associated bacteria.</title>
        <authorList>
            <person name="Lee Y.M."/>
            <person name="Kim E.H."/>
            <person name="Lee H.K."/>
            <person name="Hong S.G."/>
        </authorList>
    </citation>
    <scope>NUCLEOTIDE SEQUENCE [LARGE SCALE GENOMIC DNA]</scope>
    <source>
        <strain evidence="6 7">PAMC 26569</strain>
    </source>
</reference>
<evidence type="ECO:0000256" key="1">
    <source>
        <dbReference type="ARBA" id="ARBA00012528"/>
    </source>
</evidence>
<keyword evidence="4" id="KW-1133">Transmembrane helix</keyword>
<dbReference type="Pfam" id="PF00990">
    <property type="entry name" value="GGDEF"/>
    <property type="match status" value="1"/>
</dbReference>
<dbReference type="GO" id="GO:0005886">
    <property type="term" value="C:plasma membrane"/>
    <property type="evidence" value="ECO:0007669"/>
    <property type="project" value="TreeGrafter"/>
</dbReference>
<dbReference type="GO" id="GO:0043709">
    <property type="term" value="P:cell adhesion involved in single-species biofilm formation"/>
    <property type="evidence" value="ECO:0007669"/>
    <property type="project" value="TreeGrafter"/>
</dbReference>
<accession>A0A6M8HTJ0</accession>
<dbReference type="Gene3D" id="2.130.10.10">
    <property type="entry name" value="YVTN repeat-like/Quinoprotein amine dehydrogenase"/>
    <property type="match status" value="2"/>
</dbReference>
<dbReference type="FunFam" id="3.30.70.270:FF:000001">
    <property type="entry name" value="Diguanylate cyclase domain protein"/>
    <property type="match status" value="1"/>
</dbReference>
<dbReference type="InterPro" id="IPR013783">
    <property type="entry name" value="Ig-like_fold"/>
</dbReference>
<evidence type="ECO:0000256" key="2">
    <source>
        <dbReference type="ARBA" id="ARBA00034247"/>
    </source>
</evidence>
<dbReference type="PANTHER" id="PTHR45138:SF9">
    <property type="entry name" value="DIGUANYLATE CYCLASE DGCM-RELATED"/>
    <property type="match status" value="1"/>
</dbReference>
<dbReference type="Proteomes" id="UP000500767">
    <property type="component" value="Chromosome"/>
</dbReference>
<feature type="domain" description="GGDEF" evidence="5">
    <location>
        <begin position="835"/>
        <end position="966"/>
    </location>
</feature>
<evidence type="ECO:0000256" key="4">
    <source>
        <dbReference type="SAM" id="Phobius"/>
    </source>
</evidence>
<keyword evidence="7" id="KW-1185">Reference proteome</keyword>
<dbReference type="GO" id="GO:0052621">
    <property type="term" value="F:diguanylate cyclase activity"/>
    <property type="evidence" value="ECO:0007669"/>
    <property type="project" value="UniProtKB-EC"/>
</dbReference>
<comment type="catalytic activity">
    <reaction evidence="2">
        <text>2 GTP = 3',3'-c-di-GMP + 2 diphosphate</text>
        <dbReference type="Rhea" id="RHEA:24898"/>
        <dbReference type="ChEBI" id="CHEBI:33019"/>
        <dbReference type="ChEBI" id="CHEBI:37565"/>
        <dbReference type="ChEBI" id="CHEBI:58805"/>
        <dbReference type="EC" id="2.7.7.65"/>
    </reaction>
</comment>
<feature type="region of interest" description="Disordered" evidence="3">
    <location>
        <begin position="961"/>
        <end position="983"/>
    </location>
</feature>
<dbReference type="InterPro" id="IPR011123">
    <property type="entry name" value="Y_Y_Y"/>
</dbReference>
<dbReference type="NCBIfam" id="TIGR00254">
    <property type="entry name" value="GGDEF"/>
    <property type="match status" value="1"/>
</dbReference>
<dbReference type="InterPro" id="IPR000160">
    <property type="entry name" value="GGDEF_dom"/>
</dbReference>
<dbReference type="EC" id="2.7.7.65" evidence="1"/>
<dbReference type="InterPro" id="IPR015943">
    <property type="entry name" value="WD40/YVTN_repeat-like_dom_sf"/>
</dbReference>
<dbReference type="GO" id="GO:1902201">
    <property type="term" value="P:negative regulation of bacterial-type flagellum-dependent cell motility"/>
    <property type="evidence" value="ECO:0007669"/>
    <property type="project" value="TreeGrafter"/>
</dbReference>
<dbReference type="InterPro" id="IPR029787">
    <property type="entry name" value="Nucleotide_cyclase"/>
</dbReference>
<dbReference type="Pfam" id="PF07495">
    <property type="entry name" value="Y_Y_Y"/>
    <property type="match status" value="1"/>
</dbReference>
<organism evidence="6 7">
    <name type="scientific">Lichenicola cladoniae</name>
    <dbReference type="NCBI Taxonomy" id="1484109"/>
    <lineage>
        <taxon>Bacteria</taxon>
        <taxon>Pseudomonadati</taxon>
        <taxon>Pseudomonadota</taxon>
        <taxon>Alphaproteobacteria</taxon>
        <taxon>Acetobacterales</taxon>
        <taxon>Acetobacteraceae</taxon>
        <taxon>Lichenicola</taxon>
    </lineage>
</organism>
<dbReference type="SUPFAM" id="SSF55073">
    <property type="entry name" value="Nucleotide cyclase"/>
    <property type="match status" value="1"/>
</dbReference>
<dbReference type="AlphaFoldDB" id="A0A6M8HTJ0"/>
<dbReference type="KEGG" id="lck:HN018_17890"/>
<dbReference type="SUPFAM" id="SSF63829">
    <property type="entry name" value="Calcium-dependent phosphotriesterase"/>
    <property type="match status" value="1"/>
</dbReference>
<sequence length="983" mass="105422">MLKTTDIACIRPILGRILKTISGALLVMLGISSFAIPAHAARSTFRTYDADQGLASVGGACMIQDHAGYILVCSEHGVFAYNGRRFVNLGPDQGLREGGTVYGLAITSNGRIAVTYSDEILISDRVSDASHAPSLLRFHKALHPGVSFSNNKPHHLVPWQGGFVLLAGDATLRIIVPDSGSPHVETMSYDPGEQVLLAGALSVFSVQGALWEALDDGRLCRADPGDVKCYGVAQGLQGGNWLDVVAGSGDSIAARSLTSVATLNPGSQQWNVVVLPDQGDRYLIYASYLGLFRTPDGRLVTQTNHGLAVLEASGWRAITVEDGAPPGTIVGAMTDATGQFWLQIYGGGLVRWLGYGHWQTLDKTEGVSDGMSWMLANLPNGSAWLATDTGIDEIVRIGSRLQIGRVIPGPSFAVAAGPEGKLWTSAASAGVEVIDTVDNSVTRLNTPPVDTIVSDPHGVVWIGTEAGLFRVDTHQGMPLRATQVGSLHTAVPALMRDGSGGVFYLSGNRLRHLHHDMSDIAVGGVWPSDAFELITLVMGGDKTLWVGGPGGLFRLVVANDQVLSFHPIATADIQSNSVFTVMVDHRGWVWTGTTLGVSVFNGQHWVSVDADGGLLSNDVSQGGIREDPDGSMWIVTSHGLSHLLNPDQMFTDRPITALISGAYLGTLPVRGDMLPYSNAALSLQFGTPNYGAERSILFRYRLSGVDADWAESSSGIVRYPSVPPGRHLLTVVSYDKLTHRSSTPTELTVDIAYPWWRRWWSEALWVLGGVAFVYGAMRLRFWAILVRQAELQRHVAEATAQLRYQAAHDSLTGLLNRSEVERRLAAKLSGGAVGGEMIVALIDIDHFKQVNDKYGHLGGDDVLRSIGRLVSGTMRDGEHAGRYGGEEILLVLQDADGAGAKRVLNLHRAFRENTFSAAGTVIRLTCSIGLSWVVPGDDWESLVGRADTALYEAKEAGRDRVVESRSVDPGKPAVAVQRPGPAL</sequence>
<dbReference type="InterPro" id="IPR050469">
    <property type="entry name" value="Diguanylate_Cyclase"/>
</dbReference>
<name>A0A6M8HTJ0_9PROT</name>
<proteinExistence type="predicted"/>
<dbReference type="PROSITE" id="PS50887">
    <property type="entry name" value="GGDEF"/>
    <property type="match status" value="1"/>
</dbReference>
<dbReference type="PANTHER" id="PTHR45138">
    <property type="entry name" value="REGULATORY COMPONENTS OF SENSORY TRANSDUCTION SYSTEM"/>
    <property type="match status" value="1"/>
</dbReference>
<evidence type="ECO:0000313" key="7">
    <source>
        <dbReference type="Proteomes" id="UP000500767"/>
    </source>
</evidence>
<dbReference type="InterPro" id="IPR043128">
    <property type="entry name" value="Rev_trsase/Diguanyl_cyclase"/>
</dbReference>
<evidence type="ECO:0000313" key="6">
    <source>
        <dbReference type="EMBL" id="QKE91652.1"/>
    </source>
</evidence>